<dbReference type="Proteomes" id="UP000288395">
    <property type="component" value="Unassembled WGS sequence"/>
</dbReference>
<name>A0A432VXI0_9GAMM</name>
<dbReference type="AlphaFoldDB" id="A0A432VXI0"/>
<organism evidence="1 2">
    <name type="scientific">Aliidiomarina iranensis</name>
    <dbReference type="NCBI Taxonomy" id="1434071"/>
    <lineage>
        <taxon>Bacteria</taxon>
        <taxon>Pseudomonadati</taxon>
        <taxon>Pseudomonadota</taxon>
        <taxon>Gammaproteobacteria</taxon>
        <taxon>Alteromonadales</taxon>
        <taxon>Idiomarinaceae</taxon>
        <taxon>Aliidiomarina</taxon>
    </lineage>
</organism>
<dbReference type="RefSeq" id="WP_126766969.1">
    <property type="nucleotide sequence ID" value="NZ_PIPJ01000003.1"/>
</dbReference>
<dbReference type="EMBL" id="PIPJ01000003">
    <property type="protein sequence ID" value="RUO21275.1"/>
    <property type="molecule type" value="Genomic_DNA"/>
</dbReference>
<protein>
    <submittedName>
        <fullName evidence="1">Peptidase</fullName>
    </submittedName>
</protein>
<reference evidence="2" key="1">
    <citation type="journal article" date="2018" name="Front. Microbiol.">
        <title>Genome-Based Analysis Reveals the Taxonomy and Diversity of the Family Idiomarinaceae.</title>
        <authorList>
            <person name="Liu Y."/>
            <person name="Lai Q."/>
            <person name="Shao Z."/>
        </authorList>
    </citation>
    <scope>NUCLEOTIDE SEQUENCE [LARGE SCALE GENOMIC DNA]</scope>
    <source>
        <strain evidence="2">GBPy7</strain>
    </source>
</reference>
<dbReference type="InterPro" id="IPR035093">
    <property type="entry name" value="RelE/ParE_toxin_dom_sf"/>
</dbReference>
<dbReference type="SUPFAM" id="SSF143011">
    <property type="entry name" value="RelE-like"/>
    <property type="match status" value="1"/>
</dbReference>
<dbReference type="OrthoDB" id="9801102at2"/>
<dbReference type="InterPro" id="IPR007711">
    <property type="entry name" value="HigB-1"/>
</dbReference>
<dbReference type="Pfam" id="PF05015">
    <property type="entry name" value="HigB-like_toxin"/>
    <property type="match status" value="1"/>
</dbReference>
<gene>
    <name evidence="1" type="ORF">CWE08_06770</name>
</gene>
<comment type="caution">
    <text evidence="1">The sequence shown here is derived from an EMBL/GenBank/DDBJ whole genome shotgun (WGS) entry which is preliminary data.</text>
</comment>
<dbReference type="PANTHER" id="PTHR40266:SF2">
    <property type="entry name" value="TOXIN HIGB-1"/>
    <property type="match status" value="1"/>
</dbReference>
<evidence type="ECO:0000313" key="1">
    <source>
        <dbReference type="EMBL" id="RUO21275.1"/>
    </source>
</evidence>
<proteinExistence type="predicted"/>
<keyword evidence="2" id="KW-1185">Reference proteome</keyword>
<dbReference type="PANTHER" id="PTHR40266">
    <property type="entry name" value="TOXIN HIGB-1"/>
    <property type="match status" value="1"/>
</dbReference>
<evidence type="ECO:0000313" key="2">
    <source>
        <dbReference type="Proteomes" id="UP000288395"/>
    </source>
</evidence>
<sequence>MIQSFKHKGLQRFFHTGCTNGIQATHTKRLRLILGQLNVATEPRDMNLPGLRLHKLTGNRSGTWSVNVSGNWRVTFVFLGNDVGTVNYEDYH</sequence>
<accession>A0A432VXI0</accession>
<dbReference type="Gene3D" id="3.30.2310.20">
    <property type="entry name" value="RelE-like"/>
    <property type="match status" value="1"/>
</dbReference>